<name>C2BHA6_9FIRM</name>
<evidence type="ECO:0000313" key="4">
    <source>
        <dbReference type="Proteomes" id="UP000005984"/>
    </source>
</evidence>
<evidence type="ECO:0000256" key="1">
    <source>
        <dbReference type="ARBA" id="ARBA00022679"/>
    </source>
</evidence>
<accession>C2BHA6</accession>
<keyword evidence="4" id="KW-1185">Reference proteome</keyword>
<dbReference type="STRING" id="525254.HMPREF0072_1726"/>
<dbReference type="GO" id="GO:0016020">
    <property type="term" value="C:membrane"/>
    <property type="evidence" value="ECO:0007669"/>
    <property type="project" value="InterPro"/>
</dbReference>
<dbReference type="InterPro" id="IPR004701">
    <property type="entry name" value="PTS_EIIA_man-typ"/>
</dbReference>
<dbReference type="InterPro" id="IPR051471">
    <property type="entry name" value="Bacterial_PTS_sugar_comp"/>
</dbReference>
<dbReference type="AlphaFoldDB" id="C2BHA6"/>
<feature type="domain" description="PTS EIIA type-4" evidence="2">
    <location>
        <begin position="1"/>
        <end position="110"/>
    </location>
</feature>
<dbReference type="EMBL" id="ABYO01000247">
    <property type="protein sequence ID" value="EEI85749.1"/>
    <property type="molecule type" value="Genomic_DNA"/>
</dbReference>
<dbReference type="Proteomes" id="UP000005984">
    <property type="component" value="Unassembled WGS sequence"/>
</dbReference>
<dbReference type="PANTHER" id="PTHR33799:SF1">
    <property type="entry name" value="PTS SYSTEM MANNOSE-SPECIFIC EIIAB COMPONENT-RELATED"/>
    <property type="match status" value="1"/>
</dbReference>
<dbReference type="HOGENOM" id="CLU_123235_3_0_9"/>
<dbReference type="PROSITE" id="PS51096">
    <property type="entry name" value="PTS_EIIA_TYPE_4"/>
    <property type="match status" value="1"/>
</dbReference>
<dbReference type="PANTHER" id="PTHR33799">
    <property type="entry name" value="PTS PERMEASE-RELATED-RELATED"/>
    <property type="match status" value="1"/>
</dbReference>
<evidence type="ECO:0000313" key="3">
    <source>
        <dbReference type="EMBL" id="EEI85749.1"/>
    </source>
</evidence>
<dbReference type="SUPFAM" id="SSF53062">
    <property type="entry name" value="PTS system fructose IIA component-like"/>
    <property type="match status" value="1"/>
</dbReference>
<sequence>MAKGVKSSVELILGPQENLYAMSAYVDQDIPFEKEIKDFLSENTNEKIVILTDLLGGSVNNEILQLVANMENVILVTGMNLIMVMSVLLTTDDTIDEQIDDIIDGSKNGILRCSQVDIESDADLDDF</sequence>
<dbReference type="InterPro" id="IPR036662">
    <property type="entry name" value="PTS_EIIA_man-typ_sf"/>
</dbReference>
<gene>
    <name evidence="3" type="ORF">HMPREF0072_1726</name>
</gene>
<dbReference type="Gene3D" id="3.40.50.510">
    <property type="entry name" value="Phosphotransferase system, mannose-type IIA component"/>
    <property type="match status" value="1"/>
</dbReference>
<proteinExistence type="predicted"/>
<comment type="caution">
    <text evidence="3">The sequence shown here is derived from an EMBL/GenBank/DDBJ whole genome shotgun (WGS) entry which is preliminary data.</text>
</comment>
<protein>
    <submittedName>
        <fullName evidence="3">PTS system fructose IIA component</fullName>
        <ecNumber evidence="3">2.7.1.69</ecNumber>
    </submittedName>
</protein>
<dbReference type="eggNOG" id="COG2893">
    <property type="taxonomic scope" value="Bacteria"/>
</dbReference>
<dbReference type="Pfam" id="PF03610">
    <property type="entry name" value="EIIA-man"/>
    <property type="match status" value="1"/>
</dbReference>
<keyword evidence="1 3" id="KW-0808">Transferase</keyword>
<dbReference type="GO" id="GO:0016740">
    <property type="term" value="F:transferase activity"/>
    <property type="evidence" value="ECO:0007669"/>
    <property type="project" value="UniProtKB-KW"/>
</dbReference>
<dbReference type="EC" id="2.7.1.69" evidence="3"/>
<organism evidence="3 4">
    <name type="scientific">Anaerococcus lactolyticus ATCC 51172</name>
    <dbReference type="NCBI Taxonomy" id="525254"/>
    <lineage>
        <taxon>Bacteria</taxon>
        <taxon>Bacillati</taxon>
        <taxon>Bacillota</taxon>
        <taxon>Tissierellia</taxon>
        <taxon>Tissierellales</taxon>
        <taxon>Peptoniphilaceae</taxon>
        <taxon>Anaerococcus</taxon>
    </lineage>
</organism>
<reference evidence="3 4" key="1">
    <citation type="submission" date="2008-10" db="EMBL/GenBank/DDBJ databases">
        <authorList>
            <person name="Qin X."/>
            <person name="Bachman B."/>
            <person name="Battles P."/>
            <person name="Bell A."/>
            <person name="Bess C."/>
            <person name="Bickham C."/>
            <person name="Chaboub L."/>
            <person name="Chen D."/>
            <person name="Coyle M."/>
            <person name="Deiros D.R."/>
            <person name="Dinh H."/>
            <person name="Forbes L."/>
            <person name="Fowler G."/>
            <person name="Francisco L."/>
            <person name="Fu Q."/>
            <person name="Gubbala S."/>
            <person name="Hale W."/>
            <person name="Han Y."/>
            <person name="Hemphill L."/>
            <person name="Highlander S.K."/>
            <person name="Hirani K."/>
            <person name="Hogues M."/>
            <person name="Jackson L."/>
            <person name="Jakkamsetti A."/>
            <person name="Javaid M."/>
            <person name="Jiang H."/>
            <person name="Korchina V."/>
            <person name="Kovar C."/>
            <person name="Lara F."/>
            <person name="Lee S."/>
            <person name="Mata R."/>
            <person name="Mathew T."/>
            <person name="Moen C."/>
            <person name="Morales K."/>
            <person name="Munidasa M."/>
            <person name="Nazareth L."/>
            <person name="Ngo R."/>
            <person name="Nguyen L."/>
            <person name="Okwuonu G."/>
            <person name="Ongeri F."/>
            <person name="Patil S."/>
            <person name="Petrosino J."/>
            <person name="Pham C."/>
            <person name="Pham P."/>
            <person name="Pu L.-L."/>
            <person name="Puazo M."/>
            <person name="Raj R."/>
            <person name="Reid J."/>
            <person name="Rouhana J."/>
            <person name="Saada N."/>
            <person name="Shang Y."/>
            <person name="Simmons D."/>
            <person name="Thornton R."/>
            <person name="Warren J."/>
            <person name="Weissenberger G."/>
            <person name="Zhang J."/>
            <person name="Zhang L."/>
            <person name="Zhou C."/>
            <person name="Zhu D."/>
            <person name="Muzny D."/>
            <person name="Worley K."/>
            <person name="Gibbs R."/>
        </authorList>
    </citation>
    <scope>NUCLEOTIDE SEQUENCE [LARGE SCALE GENOMIC DNA]</scope>
    <source>
        <strain evidence="3 4">ATCC 51172</strain>
    </source>
</reference>
<dbReference type="GO" id="GO:0009401">
    <property type="term" value="P:phosphoenolpyruvate-dependent sugar phosphotransferase system"/>
    <property type="evidence" value="ECO:0007669"/>
    <property type="project" value="InterPro"/>
</dbReference>
<evidence type="ECO:0000259" key="2">
    <source>
        <dbReference type="PROSITE" id="PS51096"/>
    </source>
</evidence>